<evidence type="ECO:0000313" key="3">
    <source>
        <dbReference type="Proteomes" id="UP000297753"/>
    </source>
</evidence>
<protein>
    <submittedName>
        <fullName evidence="2">Uncharacterized protein</fullName>
    </submittedName>
</protein>
<accession>A0A4Y8WCT8</accession>
<sequence length="150" mass="16497">MKQGICLLVAAFSAMASPISWACSYDGQFTNPFSESYPGSLDVAIATQQAIRGQLIEAPQRLKGGQGLRRASWWLNLMVERNPNLPSGTYIYLVDSQLWSQYQPDQRLAIHVDAPNSAENVLLISEAALSSVISEKITLNKARDLGVVTW</sequence>
<feature type="signal peptide" evidence="1">
    <location>
        <begin position="1"/>
        <end position="22"/>
    </location>
</feature>
<gene>
    <name evidence="2" type="ORF">ELS82_16760</name>
</gene>
<keyword evidence="1" id="KW-0732">Signal</keyword>
<feature type="chain" id="PRO_5021321710" evidence="1">
    <location>
        <begin position="23"/>
        <end position="150"/>
    </location>
</feature>
<organism evidence="2 3">
    <name type="scientific">Vibrio ouci</name>
    <dbReference type="NCBI Taxonomy" id="2499078"/>
    <lineage>
        <taxon>Bacteria</taxon>
        <taxon>Pseudomonadati</taxon>
        <taxon>Pseudomonadota</taxon>
        <taxon>Gammaproteobacteria</taxon>
        <taxon>Vibrionales</taxon>
        <taxon>Vibrionaceae</taxon>
        <taxon>Vibrio</taxon>
    </lineage>
</organism>
<evidence type="ECO:0000256" key="1">
    <source>
        <dbReference type="SAM" id="SignalP"/>
    </source>
</evidence>
<evidence type="ECO:0000313" key="2">
    <source>
        <dbReference type="EMBL" id="TFH90433.1"/>
    </source>
</evidence>
<dbReference type="OrthoDB" id="5587566at2"/>
<dbReference type="RefSeq" id="WP_134836493.1">
    <property type="nucleotide sequence ID" value="NZ_SATR01000028.1"/>
</dbReference>
<name>A0A4Y8WCT8_9VIBR</name>
<dbReference type="EMBL" id="SATR01000028">
    <property type="protein sequence ID" value="TFH90433.1"/>
    <property type="molecule type" value="Genomic_DNA"/>
</dbReference>
<proteinExistence type="predicted"/>
<dbReference type="Proteomes" id="UP000297753">
    <property type="component" value="Unassembled WGS sequence"/>
</dbReference>
<reference evidence="2 3" key="1">
    <citation type="submission" date="2019-01" db="EMBL/GenBank/DDBJ databases">
        <title>Vibrio BEI176 sp. nov, a marine bacterium isolated from China: eastern marignal seas.</title>
        <authorList>
            <person name="Li B."/>
        </authorList>
    </citation>
    <scope>NUCLEOTIDE SEQUENCE [LARGE SCALE GENOMIC DNA]</scope>
    <source>
        <strain evidence="2 3">BEI176</strain>
    </source>
</reference>
<dbReference type="AlphaFoldDB" id="A0A4Y8WCT8"/>
<comment type="caution">
    <text evidence="2">The sequence shown here is derived from an EMBL/GenBank/DDBJ whole genome shotgun (WGS) entry which is preliminary data.</text>
</comment>
<keyword evidence="3" id="KW-1185">Reference proteome</keyword>